<proteinExistence type="predicted"/>
<name>A0A0C3BEU4_PILCF</name>
<sequence length="121" mass="13565">MNTKIKTIKSKLQSSRITGDPAVNALKHAWPALKLALTVLEKTLDGVPIPGLKGAIGGFLELANTAEASIKNSEDVLELQKHVTKLTNIFKRWYRVNELPLELRTRIETFFGWVHIAYLLT</sequence>
<organism evidence="1 2">
    <name type="scientific">Piloderma croceum (strain F 1598)</name>
    <dbReference type="NCBI Taxonomy" id="765440"/>
    <lineage>
        <taxon>Eukaryota</taxon>
        <taxon>Fungi</taxon>
        <taxon>Dikarya</taxon>
        <taxon>Basidiomycota</taxon>
        <taxon>Agaricomycotina</taxon>
        <taxon>Agaricomycetes</taxon>
        <taxon>Agaricomycetidae</taxon>
        <taxon>Atheliales</taxon>
        <taxon>Atheliaceae</taxon>
        <taxon>Piloderma</taxon>
    </lineage>
</organism>
<dbReference type="HOGENOM" id="CLU_2038920_0_0_1"/>
<keyword evidence="2" id="KW-1185">Reference proteome</keyword>
<evidence type="ECO:0000313" key="1">
    <source>
        <dbReference type="EMBL" id="KIM75857.1"/>
    </source>
</evidence>
<dbReference type="EMBL" id="KN833041">
    <property type="protein sequence ID" value="KIM75857.1"/>
    <property type="molecule type" value="Genomic_DNA"/>
</dbReference>
<reference evidence="2" key="2">
    <citation type="submission" date="2015-01" db="EMBL/GenBank/DDBJ databases">
        <title>Evolutionary Origins and Diversification of the Mycorrhizal Mutualists.</title>
        <authorList>
            <consortium name="DOE Joint Genome Institute"/>
            <consortium name="Mycorrhizal Genomics Consortium"/>
            <person name="Kohler A."/>
            <person name="Kuo A."/>
            <person name="Nagy L.G."/>
            <person name="Floudas D."/>
            <person name="Copeland A."/>
            <person name="Barry K.W."/>
            <person name="Cichocki N."/>
            <person name="Veneault-Fourrey C."/>
            <person name="LaButti K."/>
            <person name="Lindquist E.A."/>
            <person name="Lipzen A."/>
            <person name="Lundell T."/>
            <person name="Morin E."/>
            <person name="Murat C."/>
            <person name="Riley R."/>
            <person name="Ohm R."/>
            <person name="Sun H."/>
            <person name="Tunlid A."/>
            <person name="Henrissat B."/>
            <person name="Grigoriev I.V."/>
            <person name="Hibbett D.S."/>
            <person name="Martin F."/>
        </authorList>
    </citation>
    <scope>NUCLEOTIDE SEQUENCE [LARGE SCALE GENOMIC DNA]</scope>
    <source>
        <strain evidence="2">F 1598</strain>
    </source>
</reference>
<reference evidence="1 2" key="1">
    <citation type="submission" date="2014-04" db="EMBL/GenBank/DDBJ databases">
        <authorList>
            <consortium name="DOE Joint Genome Institute"/>
            <person name="Kuo A."/>
            <person name="Tarkka M."/>
            <person name="Buscot F."/>
            <person name="Kohler A."/>
            <person name="Nagy L.G."/>
            <person name="Floudas D."/>
            <person name="Copeland A."/>
            <person name="Barry K.W."/>
            <person name="Cichocki N."/>
            <person name="Veneault-Fourrey C."/>
            <person name="LaButti K."/>
            <person name="Lindquist E.A."/>
            <person name="Lipzen A."/>
            <person name="Lundell T."/>
            <person name="Morin E."/>
            <person name="Murat C."/>
            <person name="Sun H."/>
            <person name="Tunlid A."/>
            <person name="Henrissat B."/>
            <person name="Grigoriev I.V."/>
            <person name="Hibbett D.S."/>
            <person name="Martin F."/>
            <person name="Nordberg H.P."/>
            <person name="Cantor M.N."/>
            <person name="Hua S.X."/>
        </authorList>
    </citation>
    <scope>NUCLEOTIDE SEQUENCE [LARGE SCALE GENOMIC DNA]</scope>
    <source>
        <strain evidence="1 2">F 1598</strain>
    </source>
</reference>
<dbReference type="OrthoDB" id="10627846at2759"/>
<protein>
    <submittedName>
        <fullName evidence="1">Uncharacterized protein</fullName>
    </submittedName>
</protein>
<evidence type="ECO:0000313" key="2">
    <source>
        <dbReference type="Proteomes" id="UP000054166"/>
    </source>
</evidence>
<dbReference type="InParanoid" id="A0A0C3BEU4"/>
<gene>
    <name evidence="1" type="ORF">PILCRDRAFT_662422</name>
</gene>
<accession>A0A0C3BEU4</accession>
<dbReference type="AlphaFoldDB" id="A0A0C3BEU4"/>
<dbReference type="Proteomes" id="UP000054166">
    <property type="component" value="Unassembled WGS sequence"/>
</dbReference>